<keyword evidence="3" id="KW-0804">Transcription</keyword>
<evidence type="ECO:0000259" key="4">
    <source>
        <dbReference type="PROSITE" id="PS50932"/>
    </source>
</evidence>
<evidence type="ECO:0000313" key="5">
    <source>
        <dbReference type="EMBL" id="MCF4102551.1"/>
    </source>
</evidence>
<dbReference type="Gene3D" id="1.10.260.40">
    <property type="entry name" value="lambda repressor-like DNA-binding domains"/>
    <property type="match status" value="1"/>
</dbReference>
<comment type="caution">
    <text evidence="5">The sequence shown here is derived from an EMBL/GenBank/DDBJ whole genome shotgun (WGS) entry which is preliminary data.</text>
</comment>
<dbReference type="Pfam" id="PF13377">
    <property type="entry name" value="Peripla_BP_3"/>
    <property type="match status" value="1"/>
</dbReference>
<dbReference type="InterPro" id="IPR000843">
    <property type="entry name" value="HTH_LacI"/>
</dbReference>
<dbReference type="Pfam" id="PF00356">
    <property type="entry name" value="LacI"/>
    <property type="match status" value="1"/>
</dbReference>
<dbReference type="RefSeq" id="WP_236134694.1">
    <property type="nucleotide sequence ID" value="NZ_JAKGTH010000011.1"/>
</dbReference>
<proteinExistence type="predicted"/>
<evidence type="ECO:0000256" key="3">
    <source>
        <dbReference type="ARBA" id="ARBA00023163"/>
    </source>
</evidence>
<dbReference type="PANTHER" id="PTHR30146">
    <property type="entry name" value="LACI-RELATED TRANSCRIPTIONAL REPRESSOR"/>
    <property type="match status" value="1"/>
</dbReference>
<keyword evidence="6" id="KW-1185">Reference proteome</keyword>
<dbReference type="SMART" id="SM00354">
    <property type="entry name" value="HTH_LACI"/>
    <property type="match status" value="1"/>
</dbReference>
<dbReference type="EMBL" id="JAKGTH010000011">
    <property type="protein sequence ID" value="MCF4102551.1"/>
    <property type="molecule type" value="Genomic_DNA"/>
</dbReference>
<reference evidence="5" key="1">
    <citation type="submission" date="2022-01" db="EMBL/GenBank/DDBJ databases">
        <title>Gillisia lutea sp. nov., isolated from marine plastic residues from the Malvarosa beach (Valencia, Spain).</title>
        <authorList>
            <person name="Vidal-Verdu A."/>
            <person name="Molina-Menor E."/>
            <person name="Satari L."/>
            <person name="Pascual J."/>
            <person name="Pereto J."/>
            <person name="Porcar M."/>
        </authorList>
    </citation>
    <scope>NUCLEOTIDE SEQUENCE</scope>
    <source>
        <strain evidence="5">M10.2A</strain>
    </source>
</reference>
<dbReference type="Gene3D" id="3.40.50.2300">
    <property type="match status" value="2"/>
</dbReference>
<organism evidence="5 6">
    <name type="scientific">Gillisia lutea</name>
    <dbReference type="NCBI Taxonomy" id="2909668"/>
    <lineage>
        <taxon>Bacteria</taxon>
        <taxon>Pseudomonadati</taxon>
        <taxon>Bacteroidota</taxon>
        <taxon>Flavobacteriia</taxon>
        <taxon>Flavobacteriales</taxon>
        <taxon>Flavobacteriaceae</taxon>
        <taxon>Gillisia</taxon>
    </lineage>
</organism>
<sequence>MGGKSTLKDLAKILNLSVSTVSKAINNSPEISDVTKDKVRSIALLNNYSPNKLAQSLKSQRTKTIGVIIPDVLMTFFAMAIHGIEQTANSYGYKVIICLSNESLEKEAESINTLVNGSVDGLIMSLSKETQSTNDYAHFEEAIRYNTPIVLFDRTSDLLICDKIKIDDTLAAKEATEHLLKIGCRNIIFLTTIYGTSVGEKRRLGYLQAIENTGVEDTIINIKDYAQFECILIEALKQGKIDGIVAADELSAISTIKYSIKHSYKIPEDISVIGFTNGVLGENFVPSLTVVDQHATMQGSLAAETLIKRLEKKIPVEPVHKVLKTSIIERESTLPLFYAK</sequence>
<evidence type="ECO:0000256" key="1">
    <source>
        <dbReference type="ARBA" id="ARBA00023015"/>
    </source>
</evidence>
<dbReference type="InterPro" id="IPR028082">
    <property type="entry name" value="Peripla_BP_I"/>
</dbReference>
<protein>
    <submittedName>
        <fullName evidence="5">LacI family transcriptional regulator</fullName>
    </submittedName>
</protein>
<dbReference type="SUPFAM" id="SSF47413">
    <property type="entry name" value="lambda repressor-like DNA-binding domains"/>
    <property type="match status" value="1"/>
</dbReference>
<keyword evidence="2" id="KW-0238">DNA-binding</keyword>
<evidence type="ECO:0000313" key="6">
    <source>
        <dbReference type="Proteomes" id="UP001179363"/>
    </source>
</evidence>
<keyword evidence="1" id="KW-0805">Transcription regulation</keyword>
<dbReference type="PROSITE" id="PS50932">
    <property type="entry name" value="HTH_LACI_2"/>
    <property type="match status" value="1"/>
</dbReference>
<evidence type="ECO:0000256" key="2">
    <source>
        <dbReference type="ARBA" id="ARBA00023125"/>
    </source>
</evidence>
<gene>
    <name evidence="5" type="ORF">L1I30_12820</name>
</gene>
<feature type="domain" description="HTH lacI-type" evidence="4">
    <location>
        <begin position="5"/>
        <end position="59"/>
    </location>
</feature>
<name>A0ABS9EI98_9FLAO</name>
<dbReference type="CDD" id="cd06267">
    <property type="entry name" value="PBP1_LacI_sugar_binding-like"/>
    <property type="match status" value="1"/>
</dbReference>
<dbReference type="InterPro" id="IPR010982">
    <property type="entry name" value="Lambda_DNA-bd_dom_sf"/>
</dbReference>
<dbReference type="Proteomes" id="UP001179363">
    <property type="component" value="Unassembled WGS sequence"/>
</dbReference>
<dbReference type="InterPro" id="IPR046335">
    <property type="entry name" value="LacI/GalR-like_sensor"/>
</dbReference>
<dbReference type="CDD" id="cd01392">
    <property type="entry name" value="HTH_LacI"/>
    <property type="match status" value="1"/>
</dbReference>
<dbReference type="SUPFAM" id="SSF53822">
    <property type="entry name" value="Periplasmic binding protein-like I"/>
    <property type="match status" value="1"/>
</dbReference>
<accession>A0ABS9EI98</accession>
<dbReference type="PANTHER" id="PTHR30146:SF109">
    <property type="entry name" value="HTH-TYPE TRANSCRIPTIONAL REGULATOR GALS"/>
    <property type="match status" value="1"/>
</dbReference>